<feature type="region of interest" description="Disordered" evidence="1">
    <location>
        <begin position="169"/>
        <end position="240"/>
    </location>
</feature>
<feature type="compositionally biased region" description="Polar residues" evidence="1">
    <location>
        <begin position="220"/>
        <end position="229"/>
    </location>
</feature>
<feature type="compositionally biased region" description="Polar residues" evidence="1">
    <location>
        <begin position="1205"/>
        <end position="1261"/>
    </location>
</feature>
<dbReference type="Ensembl" id="ENSENLT00000047918.1">
    <property type="protein sequence ID" value="ENSENLP00000046779.1"/>
    <property type="gene ID" value="ENSENLG00000019820.1"/>
</dbReference>
<dbReference type="InterPro" id="IPR028004">
    <property type="entry name" value="DUF4643"/>
</dbReference>
<reference evidence="2" key="2">
    <citation type="submission" date="2025-08" db="UniProtKB">
        <authorList>
            <consortium name="Ensembl"/>
        </authorList>
    </citation>
    <scope>IDENTIFICATION</scope>
</reference>
<reference evidence="2" key="3">
    <citation type="submission" date="2025-09" db="UniProtKB">
        <authorList>
            <consortium name="Ensembl"/>
        </authorList>
    </citation>
    <scope>IDENTIFICATION</scope>
</reference>
<accession>A0A665WRY9</accession>
<dbReference type="OMA" id="MIKADVI"/>
<dbReference type="PANTHER" id="PTHR38004:SF1">
    <property type="entry name" value="PROLINE-RICH PROTEIN 33"/>
    <property type="match status" value="1"/>
</dbReference>
<feature type="compositionally biased region" description="Polar residues" evidence="1">
    <location>
        <begin position="1127"/>
        <end position="1151"/>
    </location>
</feature>
<feature type="compositionally biased region" description="Polar residues" evidence="1">
    <location>
        <begin position="1284"/>
        <end position="1293"/>
    </location>
</feature>
<feature type="compositionally biased region" description="Basic and acidic residues" evidence="1">
    <location>
        <begin position="1463"/>
        <end position="1481"/>
    </location>
</feature>
<evidence type="ECO:0000256" key="1">
    <source>
        <dbReference type="SAM" id="MobiDB-lite"/>
    </source>
</evidence>
<reference evidence="2" key="1">
    <citation type="submission" date="2021-04" db="EMBL/GenBank/DDBJ databases">
        <authorList>
            <consortium name="Wellcome Sanger Institute Data Sharing"/>
        </authorList>
    </citation>
    <scope>NUCLEOTIDE SEQUENCE [LARGE SCALE GENOMIC DNA]</scope>
</reference>
<proteinExistence type="predicted"/>
<evidence type="ECO:0000313" key="3">
    <source>
        <dbReference type="Proteomes" id="UP000472264"/>
    </source>
</evidence>
<feature type="compositionally biased region" description="Polar residues" evidence="1">
    <location>
        <begin position="1416"/>
        <end position="1429"/>
    </location>
</feature>
<feature type="compositionally biased region" description="Low complexity" evidence="1">
    <location>
        <begin position="1322"/>
        <end position="1357"/>
    </location>
</feature>
<dbReference type="Pfam" id="PF15485">
    <property type="entry name" value="DUF4643"/>
    <property type="match status" value="1"/>
</dbReference>
<keyword evidence="3" id="KW-1185">Reference proteome</keyword>
<feature type="compositionally biased region" description="Basic and acidic residues" evidence="1">
    <location>
        <begin position="1399"/>
        <end position="1415"/>
    </location>
</feature>
<feature type="region of interest" description="Disordered" evidence="1">
    <location>
        <begin position="1283"/>
        <end position="1429"/>
    </location>
</feature>
<dbReference type="Proteomes" id="UP000472264">
    <property type="component" value="Chromosome 3"/>
</dbReference>
<feature type="region of interest" description="Disordered" evidence="1">
    <location>
        <begin position="1103"/>
        <end position="1178"/>
    </location>
</feature>
<feature type="region of interest" description="Disordered" evidence="1">
    <location>
        <begin position="1191"/>
        <end position="1269"/>
    </location>
</feature>
<feature type="region of interest" description="Disordered" evidence="1">
    <location>
        <begin position="1463"/>
        <end position="1483"/>
    </location>
</feature>
<name>A0A665WRY9_ECHNA</name>
<feature type="compositionally biased region" description="Polar residues" evidence="1">
    <location>
        <begin position="182"/>
        <end position="194"/>
    </location>
</feature>
<feature type="region of interest" description="Disordered" evidence="1">
    <location>
        <begin position="801"/>
        <end position="820"/>
    </location>
</feature>
<sequence length="1547" mass="165678">MDANQITSIKQVRSYKEREIEIQHTRKSTINLSLAHKGLYNRENFASSLGATEPDVLKPTLVEAVTPKLKPNQGAEIEASSLPKVPSFYSEPKTSSLNPPPVILRQTPSPSTLSSTNRPPMFEARKSLTSLLETQMSLATSKPKSRSTYYGLTPAEYVAYGGIRTISSHHSPVPSRVDEASSNKPQPEVSVDQSHISKSDATKQNSGQKDLPPSAEVSAAQGSQPLSTVKDSERPAETTVTCSKDVFEESRTELQNIGIQSLKTSSAETVKPQFPLGLAQKTMQQSTSDVSTAKASYSEAPIPVPTAGEVHTQPFSIEAAQTTTPCLTDNSGLLNYPSPLMKGHPKMGMRHTVKGINTIQTGDTLQKTVTKGEFKGPNAKQQSGLIEVMPVRSYQTAREVNLPTANGFNVEYTAKPANENAIVQPLAAELDPKLSGSSIINNAFILGTKQASKLVSEAPQSNRVAIETVLPCRREDVNQQIKTSSEISSINKTNPGEIFPPMAAKSQHALEKTSIVPHITNIVSKPNSMRPHQPFKGSGCSAQSVICAGSPANFIQQFSGETKTCSHSQTAEEKINLPLTGLSLKSSNETDVLNSSVINTALLGAAEMKPTLSDIKTPLKTDLCNVPIKECPKPSNITINTSDGIGPGGQDKIVQGPNFYTNSSKTLEEVTQVTYSNSNIRAKDAIVSSQTNIEAKPPTYCMNNSISANGVSNSTVDAGRYQQLTGERLSLLTAKLQEKNLHAVPVTAKNIQTNLDSDLSKENAVQATDNKLSIKPCAGLIAVNKSPTDAVLSTQLGSAEAGGNRLAPETTRSNHASLGSNAHSINATETTFTKETILPRMTAPTMSSKPAFVTMQASKPTVPSSPNMRRHIIPKSPQLRSQRVESQSETRLPFDVKSVSGSVAPAGVNINLQADGKPISNLRAAQISSETSVPELAAKIQPPPIHKLLASPKIKSKYSVTSMNETSVSTGYITSNQSTISVEQQTITMSGHVMSHINVQTPAKSVSSQPGAKEFGQPLTETKTFTETNCHAENTQSSVQTAVSNYATANIQPLSEANRDFKAQLSPPTVAKQWTAIRDSPLPEAAVRRTPIRGCTPTAVSLNHTADTKRPLVFGKDQKKSPIAPTDSVQPSATLVTDNTPKPEIKSSTAKAISAHEAQVHSQPQVKTNIDSNSSKEGQLSAIASEANVSAHLTHKTSKPLLKTNLPTQQLESRPSSATVETKPSVGKNGSSESPPDLVQISSQKSYVQPSTEPPVQSSSPAEPATDTVMKAPVVKAAVIDSATPASLPQASVSVKAPSPNRGTSLPSQQKAGLKDKDCLKAKAAPSPTEAPAAESCTKSTTSTASSTSKKAVTAETPTPSVEARPTLKPKGLKGKLSGWTRLKKHMVVEPEEPAFPEPEAKSQVDAQRDREKTDQGGSDKSSTDQCVNPNVVIKNNEAPKALKMWDALLFQMFSTKERIMHQLSSTKKDSDEKKASKDNQAEVPSFVNRLPILLYSPRFDARKLKEAAEKPLSKIAAVFERGLIKRKSQEDERKDFNRTARGFSST</sequence>
<feature type="compositionally biased region" description="Polar residues" evidence="1">
    <location>
        <begin position="1301"/>
        <end position="1310"/>
    </location>
</feature>
<feature type="compositionally biased region" description="Basic and acidic residues" evidence="1">
    <location>
        <begin position="1106"/>
        <end position="1120"/>
    </location>
</feature>
<feature type="compositionally biased region" description="Polar residues" evidence="1">
    <location>
        <begin position="106"/>
        <end position="118"/>
    </location>
</feature>
<feature type="compositionally biased region" description="Polar residues" evidence="1">
    <location>
        <begin position="1160"/>
        <end position="1178"/>
    </location>
</feature>
<feature type="compositionally biased region" description="Polar residues" evidence="1">
    <location>
        <begin position="810"/>
        <end position="820"/>
    </location>
</feature>
<dbReference type="InParanoid" id="A0A665WRY9"/>
<dbReference type="PANTHER" id="PTHR38004">
    <property type="entry name" value="PROLINE-RICH PROTEIN 33"/>
    <property type="match status" value="1"/>
</dbReference>
<evidence type="ECO:0000313" key="2">
    <source>
        <dbReference type="Ensembl" id="ENSENLP00000046779.1"/>
    </source>
</evidence>
<protein>
    <submittedName>
        <fullName evidence="2">Uncharacterized protein</fullName>
    </submittedName>
</protein>
<feature type="region of interest" description="Disordered" evidence="1">
    <location>
        <begin position="90"/>
        <end position="120"/>
    </location>
</feature>
<organism evidence="2 3">
    <name type="scientific">Echeneis naucrates</name>
    <name type="common">Live sharksucker</name>
    <dbReference type="NCBI Taxonomy" id="173247"/>
    <lineage>
        <taxon>Eukaryota</taxon>
        <taxon>Metazoa</taxon>
        <taxon>Chordata</taxon>
        <taxon>Craniata</taxon>
        <taxon>Vertebrata</taxon>
        <taxon>Euteleostomi</taxon>
        <taxon>Actinopterygii</taxon>
        <taxon>Neopterygii</taxon>
        <taxon>Teleostei</taxon>
        <taxon>Neoteleostei</taxon>
        <taxon>Acanthomorphata</taxon>
        <taxon>Carangaria</taxon>
        <taxon>Carangiformes</taxon>
        <taxon>Echeneidae</taxon>
        <taxon>Echeneis</taxon>
    </lineage>
</organism>